<feature type="compositionally biased region" description="Pro residues" evidence="1">
    <location>
        <begin position="309"/>
        <end position="329"/>
    </location>
</feature>
<evidence type="ECO:0000256" key="1">
    <source>
        <dbReference type="SAM" id="MobiDB-lite"/>
    </source>
</evidence>
<feature type="compositionally biased region" description="Low complexity" evidence="1">
    <location>
        <begin position="287"/>
        <end position="308"/>
    </location>
</feature>
<feature type="chain" id="PRO_5046430572" evidence="2">
    <location>
        <begin position="29"/>
        <end position="578"/>
    </location>
</feature>
<sequence length="578" mass="59616">MKPLHRHVVNTSRKVLCTAALAASLTTAAVVTNTPVAGAGEAEPTPDSPQATDRGDARLDLPGQLADPVVPPAAGTGGNPAEGSSAIPATALDAYKRSEVAVAAALPKCKLPWTLVAAIGRVESVHASGYGLKNDGTTEKPIRGPRLDGNGYAKILDTDKGEFDGDIEYDRAFGPLQFIPSTWATWKADGNGDGKRDANNIYDAALGAGLYLCSGGKDLSLPADLDKAILGYNQSREYVNSVLGYMRQYQQDGTAGIPNPPVGNYPTPPTPTIPTPRVPTPQPPATRPNTPNNPTNPTNPSNPGNQTPNPKPTPEPSKPTPEPSKPTPAPATLAKLERVGEAKLEAEAGSLFAEGARFKALLSDGKPAVGQAVVVAVEQDTTGGTGFVFGSESSVVVRTDAQGIATAPRLKAGPKAGTFTLRATAYDAKSQFSVAVDGRTTEKPAEQPVELTGTKTVKVAAGTPVTGLQYLLARGDKPVEGAELTAALVEKSAGGAWTPVDAKTAKGPWFQGATAEEKLFTKALRTGADGKATLPALLTADVPAGTYHLRLLTADKTELIVTVEITAPAPAPAPAPKA</sequence>
<dbReference type="PANTHER" id="PTHR30163">
    <property type="entry name" value="MEMBRANE-BOUND LYTIC MUREIN TRANSGLYCOSYLASE B"/>
    <property type="match status" value="1"/>
</dbReference>
<gene>
    <name evidence="3" type="ORF">QEZ40_001113</name>
</gene>
<feature type="compositionally biased region" description="Pro residues" evidence="1">
    <location>
        <begin position="258"/>
        <end position="286"/>
    </location>
</feature>
<comment type="caution">
    <text evidence="3">The sequence shown here is derived from an EMBL/GenBank/DDBJ whole genome shotgun (WGS) entry which is preliminary data.</text>
</comment>
<dbReference type="PANTHER" id="PTHR30163:SF8">
    <property type="entry name" value="LYTIC MUREIN TRANSGLYCOSYLASE"/>
    <property type="match status" value="1"/>
</dbReference>
<evidence type="ECO:0000313" key="3">
    <source>
        <dbReference type="EMBL" id="MDK9496531.1"/>
    </source>
</evidence>
<dbReference type="RefSeq" id="WP_285342090.1">
    <property type="nucleotide sequence ID" value="NZ_JASITI010000013.1"/>
</dbReference>
<proteinExistence type="predicted"/>
<dbReference type="PRINTS" id="PR01217">
    <property type="entry name" value="PRICHEXTENSN"/>
</dbReference>
<feature type="region of interest" description="Disordered" evidence="1">
    <location>
        <begin position="252"/>
        <end position="330"/>
    </location>
</feature>
<dbReference type="SUPFAM" id="SSF53955">
    <property type="entry name" value="Lysozyme-like"/>
    <property type="match status" value="1"/>
</dbReference>
<name>A0ABT7GTB4_9ACTN</name>
<feature type="region of interest" description="Disordered" evidence="1">
    <location>
        <begin position="36"/>
        <end position="85"/>
    </location>
</feature>
<accession>A0ABT7GTB4</accession>
<protein>
    <submittedName>
        <fullName evidence="3">Lytic transglycosylase domain-containing protein</fullName>
    </submittedName>
</protein>
<dbReference type="CDD" id="cd13399">
    <property type="entry name" value="Slt35-like"/>
    <property type="match status" value="1"/>
</dbReference>
<keyword evidence="2" id="KW-0732">Signal</keyword>
<dbReference type="InterPro" id="IPR023346">
    <property type="entry name" value="Lysozyme-like_dom_sf"/>
</dbReference>
<evidence type="ECO:0000313" key="4">
    <source>
        <dbReference type="Proteomes" id="UP001223390"/>
    </source>
</evidence>
<dbReference type="Proteomes" id="UP001223390">
    <property type="component" value="Unassembled WGS sequence"/>
</dbReference>
<feature type="signal peptide" evidence="2">
    <location>
        <begin position="1"/>
        <end position="28"/>
    </location>
</feature>
<organism evidence="3 4">
    <name type="scientific">Streptomyces katrae</name>
    <dbReference type="NCBI Taxonomy" id="68223"/>
    <lineage>
        <taxon>Bacteria</taxon>
        <taxon>Bacillati</taxon>
        <taxon>Actinomycetota</taxon>
        <taxon>Actinomycetes</taxon>
        <taxon>Kitasatosporales</taxon>
        <taxon>Streptomycetaceae</taxon>
        <taxon>Streptomyces</taxon>
    </lineage>
</organism>
<reference evidence="3 4" key="1">
    <citation type="submission" date="2023-05" db="EMBL/GenBank/DDBJ databases">
        <title>Sequencing and Assembly of Streptomyces sp. NP73.</title>
        <authorList>
            <person name="Konwar A.N."/>
            <person name="Saikia K."/>
            <person name="Thakur D."/>
        </authorList>
    </citation>
    <scope>NUCLEOTIDE SEQUENCE [LARGE SCALE GENOMIC DNA]</scope>
    <source>
        <strain evidence="3 4">NP73</strain>
    </source>
</reference>
<evidence type="ECO:0000256" key="2">
    <source>
        <dbReference type="SAM" id="SignalP"/>
    </source>
</evidence>
<dbReference type="Gene3D" id="1.10.530.10">
    <property type="match status" value="1"/>
</dbReference>
<dbReference type="EMBL" id="JASITI010000013">
    <property type="protein sequence ID" value="MDK9496531.1"/>
    <property type="molecule type" value="Genomic_DNA"/>
</dbReference>
<dbReference type="InterPro" id="IPR043426">
    <property type="entry name" value="MltB-like"/>
</dbReference>
<keyword evidence="4" id="KW-1185">Reference proteome</keyword>